<dbReference type="HOGENOM" id="CLU_3067713_0_0_6"/>
<sequence length="53" mass="6297">MQLVSDFILITQGFILVLMRGQQIGRKEEEYAVHMLNTVRIPEYSPYISHRFQ</sequence>
<organism evidence="1 2">
    <name type="scientific">Xenorhabdus bovienii (strain SS-2004)</name>
    <name type="common">Xenorhabdus nematophila subsp. bovienii</name>
    <dbReference type="NCBI Taxonomy" id="406818"/>
    <lineage>
        <taxon>Bacteria</taxon>
        <taxon>Pseudomonadati</taxon>
        <taxon>Pseudomonadota</taxon>
        <taxon>Gammaproteobacteria</taxon>
        <taxon>Enterobacterales</taxon>
        <taxon>Morganellaceae</taxon>
        <taxon>Xenorhabdus</taxon>
    </lineage>
</organism>
<protein>
    <submittedName>
        <fullName evidence="1">Uncharacterized protein</fullName>
    </submittedName>
</protein>
<accession>D3V2A6</accession>
<dbReference type="KEGG" id="xbo:XBJ1_1745"/>
<name>D3V2A6_XENBS</name>
<dbReference type="AlphaFoldDB" id="D3V2A6"/>
<dbReference type="Proteomes" id="UP000002045">
    <property type="component" value="Chromosome"/>
</dbReference>
<reference evidence="1" key="1">
    <citation type="journal article" date="2011" name="PLoS ONE">
        <title>The entomopathogenic bacterial endosymbionts xenorhabdus and photorhabdus: convergent lifestyles from divergent genomes.</title>
        <authorList>
            <person name="Chaston J.M."/>
            <person name="Suen G."/>
            <person name="Tucker S.L."/>
            <person name="Andersen A.W."/>
            <person name="Bhasin A."/>
            <person name="Bode E."/>
            <person name="Bode H.B."/>
            <person name="Brachmann A.O."/>
            <person name="Cowles C.E."/>
            <person name="Cowles K.N."/>
            <person name="Darby C."/>
            <person name="de Leon L."/>
            <person name="Drace K."/>
            <person name="Du Z."/>
            <person name="Givaudan A."/>
            <person name="Herbert Tran E.E."/>
            <person name="Jewell K.A."/>
            <person name="Knack J.J."/>
            <person name="Krasomil-Osterfeld K.C."/>
            <person name="Kukor R."/>
            <person name="Lanois A."/>
            <person name="Latreille P."/>
            <person name="Leimgruber N.K."/>
            <person name="Lipke C.M."/>
            <person name="Liu R."/>
            <person name="Lu X."/>
            <person name="Martens E.C."/>
            <person name="Marri P.R."/>
            <person name="Medigue C."/>
            <person name="Menard M.L."/>
            <person name="Miller N.M."/>
            <person name="Morales-Soto N."/>
            <person name="Norton S."/>
            <person name="Ogier J.C."/>
            <person name="Orchard S.S."/>
            <person name="Park D."/>
            <person name="Park Y."/>
            <person name="Qurollo B.A."/>
            <person name="Sugar D.R."/>
            <person name="Richards G.R."/>
            <person name="Rouy Z."/>
            <person name="Slominski B."/>
            <person name="Slominski K."/>
            <person name="Snyder H."/>
            <person name="Tjaden B.C."/>
            <person name="van der Hoeven R."/>
            <person name="Welch R.D."/>
            <person name="Wheeler C."/>
            <person name="Xiang B."/>
            <person name="Barbazuk B."/>
            <person name="Gaudriault S."/>
            <person name="Goodner B."/>
            <person name="Slater S.C."/>
            <person name="Forst S."/>
            <person name="Goldman B.S."/>
            <person name="Goodrich-Blair H."/>
        </authorList>
    </citation>
    <scope>NUCLEOTIDE SEQUENCE [LARGE SCALE GENOMIC DNA]</scope>
    <source>
        <strain evidence="1">SS-2004</strain>
    </source>
</reference>
<gene>
    <name evidence="1" type="ordered locus">XBJ1_1745</name>
</gene>
<evidence type="ECO:0000313" key="2">
    <source>
        <dbReference type="Proteomes" id="UP000002045"/>
    </source>
</evidence>
<dbReference type="EMBL" id="FN667741">
    <property type="protein sequence ID" value="CBJ80871.1"/>
    <property type="molecule type" value="Genomic_DNA"/>
</dbReference>
<evidence type="ECO:0000313" key="1">
    <source>
        <dbReference type="EMBL" id="CBJ80871.1"/>
    </source>
</evidence>
<proteinExistence type="predicted"/>